<keyword evidence="2" id="KW-1185">Reference proteome</keyword>
<accession>A0AAV5J7P6</accession>
<dbReference type="AlphaFoldDB" id="A0AAV5J7P6"/>
<dbReference type="Proteomes" id="UP001054252">
    <property type="component" value="Unassembled WGS sequence"/>
</dbReference>
<sequence length="73" mass="7619">MVAILGTTAMGINWPANDNIKPNMEEEAICDGGEVVMIGDTGGAVVEADWIEGNIIGVGLPYFLGVEGKSYGF</sequence>
<organism evidence="1 2">
    <name type="scientific">Rubroshorea leprosula</name>
    <dbReference type="NCBI Taxonomy" id="152421"/>
    <lineage>
        <taxon>Eukaryota</taxon>
        <taxon>Viridiplantae</taxon>
        <taxon>Streptophyta</taxon>
        <taxon>Embryophyta</taxon>
        <taxon>Tracheophyta</taxon>
        <taxon>Spermatophyta</taxon>
        <taxon>Magnoliopsida</taxon>
        <taxon>eudicotyledons</taxon>
        <taxon>Gunneridae</taxon>
        <taxon>Pentapetalae</taxon>
        <taxon>rosids</taxon>
        <taxon>malvids</taxon>
        <taxon>Malvales</taxon>
        <taxon>Dipterocarpaceae</taxon>
        <taxon>Rubroshorea</taxon>
    </lineage>
</organism>
<reference evidence="1 2" key="1">
    <citation type="journal article" date="2021" name="Commun. Biol.">
        <title>The genome of Shorea leprosula (Dipterocarpaceae) highlights the ecological relevance of drought in aseasonal tropical rainforests.</title>
        <authorList>
            <person name="Ng K.K.S."/>
            <person name="Kobayashi M.J."/>
            <person name="Fawcett J.A."/>
            <person name="Hatakeyama M."/>
            <person name="Paape T."/>
            <person name="Ng C.H."/>
            <person name="Ang C.C."/>
            <person name="Tnah L.H."/>
            <person name="Lee C.T."/>
            <person name="Nishiyama T."/>
            <person name="Sese J."/>
            <person name="O'Brien M.J."/>
            <person name="Copetti D."/>
            <person name="Mohd Noor M.I."/>
            <person name="Ong R.C."/>
            <person name="Putra M."/>
            <person name="Sireger I.Z."/>
            <person name="Indrioko S."/>
            <person name="Kosugi Y."/>
            <person name="Izuno A."/>
            <person name="Isagi Y."/>
            <person name="Lee S.L."/>
            <person name="Shimizu K.K."/>
        </authorList>
    </citation>
    <scope>NUCLEOTIDE SEQUENCE [LARGE SCALE GENOMIC DNA]</scope>
    <source>
        <strain evidence="1">214</strain>
    </source>
</reference>
<proteinExistence type="predicted"/>
<evidence type="ECO:0000313" key="1">
    <source>
        <dbReference type="EMBL" id="GKV06433.1"/>
    </source>
</evidence>
<gene>
    <name evidence="1" type="ORF">SLEP1_g18332</name>
</gene>
<comment type="caution">
    <text evidence="1">The sequence shown here is derived from an EMBL/GenBank/DDBJ whole genome shotgun (WGS) entry which is preliminary data.</text>
</comment>
<name>A0AAV5J7P6_9ROSI</name>
<protein>
    <submittedName>
        <fullName evidence="1">Uncharacterized protein</fullName>
    </submittedName>
</protein>
<dbReference type="EMBL" id="BPVZ01000025">
    <property type="protein sequence ID" value="GKV06433.1"/>
    <property type="molecule type" value="Genomic_DNA"/>
</dbReference>
<evidence type="ECO:0000313" key="2">
    <source>
        <dbReference type="Proteomes" id="UP001054252"/>
    </source>
</evidence>